<keyword evidence="1" id="KW-0472">Membrane</keyword>
<protein>
    <recommendedName>
        <fullName evidence="4">DUF4367 domain-containing protein</fullName>
    </recommendedName>
</protein>
<evidence type="ECO:0008006" key="4">
    <source>
        <dbReference type="Google" id="ProtNLM"/>
    </source>
</evidence>
<gene>
    <name evidence="2" type="ORF">FZC84_15470</name>
</gene>
<evidence type="ECO:0000313" key="3">
    <source>
        <dbReference type="Proteomes" id="UP000325182"/>
    </source>
</evidence>
<dbReference type="RefSeq" id="WP_148954496.1">
    <property type="nucleotide sequence ID" value="NZ_VTEG01000012.1"/>
</dbReference>
<sequence>MNNKRIQDAVHNHIGEGRVFSEREENELLTKIENNQTLRPKRRWFPELLGWGLAGAAILLLLGIIGSQTGILPFSADRQPERLDTSLLKEEEIHGLENMTEEERTHFLNRQPKAYQADTVEDALKALPFHLKLPKKLPFEAGFVVNQINDWHFESNTDGKDISVDFRATNDREVILIQALDFEQEFLGEGNQSESPLEDVVLNKGIPAELKIRDKEGEILFKTKEGTQITIVFIYQDDKYNTSKVLIDLANQMIE</sequence>
<dbReference type="AlphaFoldDB" id="A0A5D4MA53"/>
<keyword evidence="1" id="KW-0812">Transmembrane</keyword>
<dbReference type="EMBL" id="VTEG01000012">
    <property type="protein sequence ID" value="TYR98307.1"/>
    <property type="molecule type" value="Genomic_DNA"/>
</dbReference>
<dbReference type="Proteomes" id="UP000325182">
    <property type="component" value="Unassembled WGS sequence"/>
</dbReference>
<organism evidence="2 3">
    <name type="scientific">Rossellomorea vietnamensis</name>
    <dbReference type="NCBI Taxonomy" id="218284"/>
    <lineage>
        <taxon>Bacteria</taxon>
        <taxon>Bacillati</taxon>
        <taxon>Bacillota</taxon>
        <taxon>Bacilli</taxon>
        <taxon>Bacillales</taxon>
        <taxon>Bacillaceae</taxon>
        <taxon>Rossellomorea</taxon>
    </lineage>
</organism>
<comment type="caution">
    <text evidence="2">The sequence shown here is derived from an EMBL/GenBank/DDBJ whole genome shotgun (WGS) entry which is preliminary data.</text>
</comment>
<evidence type="ECO:0000313" key="2">
    <source>
        <dbReference type="EMBL" id="TYR98307.1"/>
    </source>
</evidence>
<keyword evidence="1" id="KW-1133">Transmembrane helix</keyword>
<feature type="transmembrane region" description="Helical" evidence="1">
    <location>
        <begin position="48"/>
        <end position="66"/>
    </location>
</feature>
<proteinExistence type="predicted"/>
<name>A0A5D4MA53_9BACI</name>
<evidence type="ECO:0000256" key="1">
    <source>
        <dbReference type="SAM" id="Phobius"/>
    </source>
</evidence>
<accession>A0A5D4MA53</accession>
<reference evidence="2 3" key="1">
    <citation type="submission" date="2019-08" db="EMBL/GenBank/DDBJ databases">
        <title>Bacillus genomes from the desert of Cuatro Cienegas, Coahuila.</title>
        <authorList>
            <person name="Olmedo-Alvarez G."/>
        </authorList>
    </citation>
    <scope>NUCLEOTIDE SEQUENCE [LARGE SCALE GENOMIC DNA]</scope>
    <source>
        <strain evidence="2 3">CH128b_4D</strain>
    </source>
</reference>